<feature type="compositionally biased region" description="Pro residues" evidence="1">
    <location>
        <begin position="1"/>
        <end position="11"/>
    </location>
</feature>
<comment type="caution">
    <text evidence="2">The sequence shown here is derived from an EMBL/GenBank/DDBJ whole genome shotgun (WGS) entry which is preliminary data.</text>
</comment>
<sequence>MAAAAGPPPPMEGRSPRPPDPDGEDSHVGTQQQDQRQQYTPLEQPETVWTTEGVAELRTNLAHSADPITPDAELARLREISTAVYPLHEDSALRQLTEKEATALEAYVSRRLELPAPPTFFSWTATAVKRATLLAFHHEHVVIADVPANARLGNHIPRQSLLRELVAGNTSDAKGRKRMKSFIKEAQRVTFDGDHTLMLVCMSAVVRPTGEVFRIRGLRIQFHLVEVPQAGICQPPQLARNYALQGLGTEGLNKTIQLLEGITRTQVLDIRHPGTQGLALANNDYWTVIFASKTCPAAIQGLTAILVDGLELMLHHFQSSQHPPCWTCLSPKHMQARCKVPSATLPYAWANQLREYTGGTSAQSPPLLTDCRDLATLNRFLSDLVDSESDDGLGEDTVVTKAMDNDPDGLKEEGSASYSSAPRARLPGPDQGHGPIATLGSPQEDIDMDSLRDLLGRQDGQGNHDLFARWAPVWTGDPAYRGPEYSRPR</sequence>
<protein>
    <submittedName>
        <fullName evidence="2">Unnamed protein product</fullName>
    </submittedName>
</protein>
<organism evidence="2 3">
    <name type="scientific">Phytophthora fragariaefolia</name>
    <dbReference type="NCBI Taxonomy" id="1490495"/>
    <lineage>
        <taxon>Eukaryota</taxon>
        <taxon>Sar</taxon>
        <taxon>Stramenopiles</taxon>
        <taxon>Oomycota</taxon>
        <taxon>Peronosporomycetes</taxon>
        <taxon>Peronosporales</taxon>
        <taxon>Peronosporaceae</taxon>
        <taxon>Phytophthora</taxon>
    </lineage>
</organism>
<evidence type="ECO:0000313" key="2">
    <source>
        <dbReference type="EMBL" id="GMF50300.1"/>
    </source>
</evidence>
<feature type="compositionally biased region" description="Basic and acidic residues" evidence="1">
    <location>
        <begin position="14"/>
        <end position="27"/>
    </location>
</feature>
<evidence type="ECO:0000313" key="3">
    <source>
        <dbReference type="Proteomes" id="UP001165121"/>
    </source>
</evidence>
<keyword evidence="3" id="KW-1185">Reference proteome</keyword>
<dbReference type="EMBL" id="BSXT01002673">
    <property type="protein sequence ID" value="GMF50300.1"/>
    <property type="molecule type" value="Genomic_DNA"/>
</dbReference>
<name>A0A9W7CZC4_9STRA</name>
<gene>
    <name evidence="2" type="ORF">Pfra01_002004800</name>
</gene>
<dbReference type="AlphaFoldDB" id="A0A9W7CZC4"/>
<reference evidence="2" key="1">
    <citation type="submission" date="2023-04" db="EMBL/GenBank/DDBJ databases">
        <title>Phytophthora fragariaefolia NBRC 109709.</title>
        <authorList>
            <person name="Ichikawa N."/>
            <person name="Sato H."/>
            <person name="Tonouchi N."/>
        </authorList>
    </citation>
    <scope>NUCLEOTIDE SEQUENCE</scope>
    <source>
        <strain evidence="2">NBRC 109709</strain>
    </source>
</reference>
<dbReference type="OrthoDB" id="115952at2759"/>
<dbReference type="Proteomes" id="UP001165121">
    <property type="component" value="Unassembled WGS sequence"/>
</dbReference>
<accession>A0A9W7CZC4</accession>
<evidence type="ECO:0000256" key="1">
    <source>
        <dbReference type="SAM" id="MobiDB-lite"/>
    </source>
</evidence>
<feature type="region of interest" description="Disordered" evidence="1">
    <location>
        <begin position="1"/>
        <end position="46"/>
    </location>
</feature>
<proteinExistence type="predicted"/>
<feature type="region of interest" description="Disordered" evidence="1">
    <location>
        <begin position="386"/>
        <end position="462"/>
    </location>
</feature>